<dbReference type="EMBL" id="SCKW01000006">
    <property type="protein sequence ID" value="RWZ79600.1"/>
    <property type="molecule type" value="Genomic_DNA"/>
</dbReference>
<organism evidence="2 3">
    <name type="scientific">Candidatus Chaera renei</name>
    <dbReference type="NCBI Taxonomy" id="2506947"/>
    <lineage>
        <taxon>Bacteria</taxon>
        <taxon>Candidatus Saccharimonadota</taxon>
        <taxon>Candidatus Saccharimonadia</taxon>
        <taxon>Candidatus Saccharimonadales</taxon>
        <taxon>Candidatus Saccharimonadaceae</taxon>
        <taxon>Candidatus Chaera</taxon>
    </lineage>
</organism>
<feature type="region of interest" description="Disordered" evidence="1">
    <location>
        <begin position="46"/>
        <end position="68"/>
    </location>
</feature>
<gene>
    <name evidence="2" type="ORF">EOT04_00945</name>
</gene>
<evidence type="ECO:0000313" key="3">
    <source>
        <dbReference type="Proteomes" id="UP000289269"/>
    </source>
</evidence>
<sequence>MAAYVHTNSKGVTYYLHKQDVTLRGGKQYTIYFFCKNEKGAKGTPAELPSNKTVTENPRNGFLTVKNK</sequence>
<protein>
    <submittedName>
        <fullName evidence="2">Uncharacterized protein</fullName>
    </submittedName>
</protein>
<proteinExistence type="predicted"/>
<name>A0A4Q0AJP0_9BACT</name>
<comment type="caution">
    <text evidence="2">The sequence shown here is derived from an EMBL/GenBank/DDBJ whole genome shotgun (WGS) entry which is preliminary data.</text>
</comment>
<dbReference type="Proteomes" id="UP000289269">
    <property type="component" value="Unassembled WGS sequence"/>
</dbReference>
<keyword evidence="3" id="KW-1185">Reference proteome</keyword>
<dbReference type="AlphaFoldDB" id="A0A4Q0AJP0"/>
<evidence type="ECO:0000256" key="1">
    <source>
        <dbReference type="SAM" id="MobiDB-lite"/>
    </source>
</evidence>
<evidence type="ECO:0000313" key="2">
    <source>
        <dbReference type="EMBL" id="RWZ79600.1"/>
    </source>
</evidence>
<accession>A0A4Q0AJP0</accession>
<reference evidence="2" key="1">
    <citation type="submission" date="2019-01" db="EMBL/GenBank/DDBJ databases">
        <title>Genomic signatures and co-occurrence patterns of the ultra-small Saccharimodia (Patescibacteria phylum) suggest a symbiotic lifestyle.</title>
        <authorList>
            <person name="Lemos L."/>
            <person name="Medeiros J."/>
            <person name="Andreote F."/>
            <person name="Fernandes G."/>
            <person name="Varani A."/>
            <person name="Oliveira G."/>
            <person name="Pylro V."/>
        </authorList>
    </citation>
    <scope>NUCLEOTIDE SEQUENCE [LARGE SCALE GENOMIC DNA]</scope>
    <source>
        <strain evidence="2">AMD01</strain>
    </source>
</reference>